<evidence type="ECO:0000313" key="2">
    <source>
        <dbReference type="Proteomes" id="UP000263900"/>
    </source>
</evidence>
<accession>A0A3B7MK01</accession>
<name>A0A3B7MK01_9BACT</name>
<dbReference type="KEGG" id="pseg:D3H65_12655"/>
<reference evidence="1 2" key="1">
    <citation type="submission" date="2018-09" db="EMBL/GenBank/DDBJ databases">
        <title>Genome sequencing of strain 6GH32-13.</title>
        <authorList>
            <person name="Weon H.-Y."/>
            <person name="Heo J."/>
            <person name="Kwon S.-W."/>
        </authorList>
    </citation>
    <scope>NUCLEOTIDE SEQUENCE [LARGE SCALE GENOMIC DNA]</scope>
    <source>
        <strain evidence="1 2">5GH32-13</strain>
    </source>
</reference>
<protein>
    <submittedName>
        <fullName evidence="1">Uncharacterized protein</fullName>
    </submittedName>
</protein>
<dbReference type="Proteomes" id="UP000263900">
    <property type="component" value="Chromosome"/>
</dbReference>
<sequence>MGSLVRIQSGSQMPRTIVRGILVGERPKLALSRGPTKMPAHAIAGAEALGKHLPQGSPQVIQFEAADQ</sequence>
<keyword evidence="2" id="KW-1185">Reference proteome</keyword>
<organism evidence="1 2">
    <name type="scientific">Paraflavitalea soli</name>
    <dbReference type="NCBI Taxonomy" id="2315862"/>
    <lineage>
        <taxon>Bacteria</taxon>
        <taxon>Pseudomonadati</taxon>
        <taxon>Bacteroidota</taxon>
        <taxon>Chitinophagia</taxon>
        <taxon>Chitinophagales</taxon>
        <taxon>Chitinophagaceae</taxon>
        <taxon>Paraflavitalea</taxon>
    </lineage>
</organism>
<dbReference type="EMBL" id="CP032157">
    <property type="protein sequence ID" value="AXY74782.1"/>
    <property type="molecule type" value="Genomic_DNA"/>
</dbReference>
<dbReference type="AlphaFoldDB" id="A0A3B7MK01"/>
<proteinExistence type="predicted"/>
<gene>
    <name evidence="1" type="ORF">D3H65_12655</name>
</gene>
<evidence type="ECO:0000313" key="1">
    <source>
        <dbReference type="EMBL" id="AXY74782.1"/>
    </source>
</evidence>